<feature type="transmembrane region" description="Helical" evidence="11">
    <location>
        <begin position="359"/>
        <end position="381"/>
    </location>
</feature>
<comment type="similarity">
    <text evidence="2 11">Belongs to the glycosyltransferase 31 family.</text>
</comment>
<dbReference type="FunFam" id="3.90.550.50:FF:000001">
    <property type="entry name" value="Hexosyltransferase"/>
    <property type="match status" value="1"/>
</dbReference>
<dbReference type="GO" id="GO:0016758">
    <property type="term" value="F:hexosyltransferase activity"/>
    <property type="evidence" value="ECO:0007669"/>
    <property type="project" value="InterPro"/>
</dbReference>
<dbReference type="GO" id="GO:0000139">
    <property type="term" value="C:Golgi membrane"/>
    <property type="evidence" value="ECO:0007669"/>
    <property type="project" value="UniProtKB-SubCell"/>
</dbReference>
<dbReference type="Pfam" id="PF01762">
    <property type="entry name" value="Galactosyl_T"/>
    <property type="match status" value="1"/>
</dbReference>
<keyword evidence="3 11" id="KW-0328">Glycosyltransferase</keyword>
<name>A0A8J1TPM7_OWEFU</name>
<comment type="caution">
    <text evidence="12">The sequence shown here is derived from an EMBL/GenBank/DDBJ whole genome shotgun (WGS) entry which is preliminary data.</text>
</comment>
<organism evidence="12 13">
    <name type="scientific">Owenia fusiformis</name>
    <name type="common">Polychaete worm</name>
    <dbReference type="NCBI Taxonomy" id="6347"/>
    <lineage>
        <taxon>Eukaryota</taxon>
        <taxon>Metazoa</taxon>
        <taxon>Spiralia</taxon>
        <taxon>Lophotrochozoa</taxon>
        <taxon>Annelida</taxon>
        <taxon>Polychaeta</taxon>
        <taxon>Sedentaria</taxon>
        <taxon>Canalipalpata</taxon>
        <taxon>Sabellida</taxon>
        <taxon>Oweniida</taxon>
        <taxon>Oweniidae</taxon>
        <taxon>Owenia</taxon>
    </lineage>
</organism>
<evidence type="ECO:0000256" key="6">
    <source>
        <dbReference type="ARBA" id="ARBA00022968"/>
    </source>
</evidence>
<evidence type="ECO:0000256" key="3">
    <source>
        <dbReference type="ARBA" id="ARBA00022676"/>
    </source>
</evidence>
<protein>
    <recommendedName>
        <fullName evidence="11">Hexosyltransferase</fullName>
        <ecNumber evidence="11">2.4.1.-</ecNumber>
    </recommendedName>
</protein>
<evidence type="ECO:0000256" key="10">
    <source>
        <dbReference type="ARBA" id="ARBA00023180"/>
    </source>
</evidence>
<evidence type="ECO:0000256" key="9">
    <source>
        <dbReference type="ARBA" id="ARBA00023136"/>
    </source>
</evidence>
<dbReference type="AlphaFoldDB" id="A0A8J1TPM7"/>
<keyword evidence="10" id="KW-0325">Glycoprotein</keyword>
<dbReference type="Gene3D" id="3.90.550.50">
    <property type="match status" value="1"/>
</dbReference>
<evidence type="ECO:0000256" key="5">
    <source>
        <dbReference type="ARBA" id="ARBA00022692"/>
    </source>
</evidence>
<proteinExistence type="inferred from homology"/>
<dbReference type="PANTHER" id="PTHR11214:SF314">
    <property type="entry name" value="HEXOSYLTRANSFERASE"/>
    <property type="match status" value="1"/>
</dbReference>
<dbReference type="Proteomes" id="UP000749559">
    <property type="component" value="Unassembled WGS sequence"/>
</dbReference>
<keyword evidence="8 11" id="KW-0333">Golgi apparatus</keyword>
<comment type="subcellular location">
    <subcellularLocation>
        <location evidence="1 11">Golgi apparatus membrane</location>
        <topology evidence="1 11">Single-pass type II membrane protein</topology>
    </subcellularLocation>
</comment>
<keyword evidence="6 11" id="KW-0735">Signal-anchor</keyword>
<evidence type="ECO:0000256" key="4">
    <source>
        <dbReference type="ARBA" id="ARBA00022679"/>
    </source>
</evidence>
<evidence type="ECO:0000256" key="1">
    <source>
        <dbReference type="ARBA" id="ARBA00004323"/>
    </source>
</evidence>
<dbReference type="SUPFAM" id="SSF53448">
    <property type="entry name" value="Nucleotide-diphospho-sugar transferases"/>
    <property type="match status" value="1"/>
</dbReference>
<dbReference type="EMBL" id="CAIIXF020000001">
    <property type="protein sequence ID" value="CAH1774510.1"/>
    <property type="molecule type" value="Genomic_DNA"/>
</dbReference>
<evidence type="ECO:0000256" key="2">
    <source>
        <dbReference type="ARBA" id="ARBA00008661"/>
    </source>
</evidence>
<evidence type="ECO:0000256" key="11">
    <source>
        <dbReference type="RuleBase" id="RU363063"/>
    </source>
</evidence>
<keyword evidence="7 11" id="KW-1133">Transmembrane helix</keyword>
<dbReference type="EC" id="2.4.1.-" evidence="11"/>
<dbReference type="PANTHER" id="PTHR11214">
    <property type="entry name" value="BETA-1,3-N-ACETYLGLUCOSAMINYLTRANSFERASE"/>
    <property type="match status" value="1"/>
</dbReference>
<keyword evidence="4" id="KW-0808">Transferase</keyword>
<evidence type="ECO:0000313" key="13">
    <source>
        <dbReference type="Proteomes" id="UP000749559"/>
    </source>
</evidence>
<keyword evidence="13" id="KW-1185">Reference proteome</keyword>
<evidence type="ECO:0000256" key="7">
    <source>
        <dbReference type="ARBA" id="ARBA00022989"/>
    </source>
</evidence>
<accession>A0A8J1TPM7</accession>
<keyword evidence="5 11" id="KW-0812">Transmembrane</keyword>
<dbReference type="OrthoDB" id="2139606at2759"/>
<dbReference type="InterPro" id="IPR002659">
    <property type="entry name" value="Glyco_trans_31"/>
</dbReference>
<dbReference type="GO" id="GO:0006493">
    <property type="term" value="P:protein O-linked glycosylation"/>
    <property type="evidence" value="ECO:0007669"/>
    <property type="project" value="TreeGrafter"/>
</dbReference>
<gene>
    <name evidence="12" type="ORF">OFUS_LOCUS1951</name>
</gene>
<keyword evidence="9 11" id="KW-0472">Membrane</keyword>
<evidence type="ECO:0000313" key="12">
    <source>
        <dbReference type="EMBL" id="CAH1774510.1"/>
    </source>
</evidence>
<evidence type="ECO:0000256" key="8">
    <source>
        <dbReference type="ARBA" id="ARBA00023034"/>
    </source>
</evidence>
<reference evidence="12" key="1">
    <citation type="submission" date="2022-03" db="EMBL/GenBank/DDBJ databases">
        <authorList>
            <person name="Martin C."/>
        </authorList>
    </citation>
    <scope>NUCLEOTIDE SEQUENCE</scope>
</reference>
<dbReference type="InterPro" id="IPR029044">
    <property type="entry name" value="Nucleotide-diphossugar_trans"/>
</dbReference>
<sequence>MIKMSPCPSISRRQLLFTLSACSILVITLQLISTKTMIFQPKVTVQLSSTTDACATCITSYNRPETCDNCFAHNFNYTINNRNLCKSIPGSPRVEILVLVTSSAHEKDRRDAIRNTWGVVASPSSSLRLAFLLGKHSNDTVNALLREENKLHYDLIQEDFEDSYMNLTLKSVMALKWAVNFCKNTDYIMKTDSDMFINLDNLKDILKENPLGNEIGGFAKPPESPIRDPHSKWYTPESFYPNSTFPWTFSGTGYVMKYEVAKDVLAMSKNTPFFHLEDIYIAFNIHKLGYGVKFLDGFSTDRTFLDPTYYCACVTSSHQLLPRDLYQIWKEMDDMKCSVVRKSLRFGNQCRNLHIKHTMWVILKYGLIGILVINIPLYVLLTYLGRQGKFINSYHKTLYSLSQFRDTSSPPKDFNEFMEKMSGSTHLNQK</sequence>